<comment type="caution">
    <text evidence="5">The sequence shown here is derived from an EMBL/GenBank/DDBJ whole genome shotgun (WGS) entry which is preliminary data.</text>
</comment>
<dbReference type="RefSeq" id="WP_386728716.1">
    <property type="nucleotide sequence ID" value="NZ_JBHSTP010000001.1"/>
</dbReference>
<dbReference type="PANTHER" id="PTHR43133">
    <property type="entry name" value="RNA POLYMERASE ECF-TYPE SIGMA FACTO"/>
    <property type="match status" value="1"/>
</dbReference>
<dbReference type="Gene3D" id="1.10.1740.10">
    <property type="match status" value="1"/>
</dbReference>
<dbReference type="Pfam" id="PF04542">
    <property type="entry name" value="Sigma70_r2"/>
    <property type="match status" value="1"/>
</dbReference>
<keyword evidence="3" id="KW-0804">Transcription</keyword>
<evidence type="ECO:0000313" key="5">
    <source>
        <dbReference type="EMBL" id="MFC6355633.1"/>
    </source>
</evidence>
<feature type="domain" description="RNA polymerase sigma-70 region 2" evidence="4">
    <location>
        <begin position="87"/>
        <end position="155"/>
    </location>
</feature>
<organism evidence="5 6">
    <name type="scientific">Luethyella okanaganae</name>
    <dbReference type="NCBI Taxonomy" id="69372"/>
    <lineage>
        <taxon>Bacteria</taxon>
        <taxon>Bacillati</taxon>
        <taxon>Actinomycetota</taxon>
        <taxon>Actinomycetes</taxon>
        <taxon>Micrococcales</taxon>
        <taxon>Microbacteriaceae</taxon>
        <taxon>Luethyella</taxon>
    </lineage>
</organism>
<evidence type="ECO:0000256" key="1">
    <source>
        <dbReference type="ARBA" id="ARBA00023015"/>
    </source>
</evidence>
<keyword evidence="6" id="KW-1185">Reference proteome</keyword>
<dbReference type="EMBL" id="JBHSTP010000001">
    <property type="protein sequence ID" value="MFC6355633.1"/>
    <property type="molecule type" value="Genomic_DNA"/>
</dbReference>
<keyword evidence="1" id="KW-0805">Transcription regulation</keyword>
<sequence length="317" mass="35078">MSGKPSPVPTNLLSVKALHDADFVAALLRLSSRRCSACRRDEGHPGRPFVLASVRSRRGVSRVVDERADASLWLEATTGTERSFGILFDRYRTRVFRKAYSQLKSVHDAEDVVAVVFLEAWRSRAKVRIVEGSSLPWLLSVTSYVLLNQTRSTRRWRRLLAALPEPELHADHADQVLERADQSEQLRAVYDAMTSLTSQERSIIDLCVIEELPIATGPHTDLVAEAGAELDAVDQVVLLAVTEVEDPPCDRAGQVALVGVFQHRGVQQHGLQLESGEREARLDRRDALPVRDEAVSARLVSAAAEPLLEPPIAHRPG</sequence>
<proteinExistence type="predicted"/>
<dbReference type="InterPro" id="IPR039425">
    <property type="entry name" value="RNA_pol_sigma-70-like"/>
</dbReference>
<evidence type="ECO:0000256" key="2">
    <source>
        <dbReference type="ARBA" id="ARBA00023082"/>
    </source>
</evidence>
<dbReference type="InterPro" id="IPR013325">
    <property type="entry name" value="RNA_pol_sigma_r2"/>
</dbReference>
<reference evidence="6" key="1">
    <citation type="journal article" date="2019" name="Int. J. Syst. Evol. Microbiol.">
        <title>The Global Catalogue of Microorganisms (GCM) 10K type strain sequencing project: providing services to taxonomists for standard genome sequencing and annotation.</title>
        <authorList>
            <consortium name="The Broad Institute Genomics Platform"/>
            <consortium name="The Broad Institute Genome Sequencing Center for Infectious Disease"/>
            <person name="Wu L."/>
            <person name="Ma J."/>
        </authorList>
    </citation>
    <scope>NUCLEOTIDE SEQUENCE [LARGE SCALE GENOMIC DNA]</scope>
    <source>
        <strain evidence="6">CCUG 43304</strain>
    </source>
</reference>
<dbReference type="SUPFAM" id="SSF88946">
    <property type="entry name" value="Sigma2 domain of RNA polymerase sigma factors"/>
    <property type="match status" value="1"/>
</dbReference>
<evidence type="ECO:0000256" key="3">
    <source>
        <dbReference type="ARBA" id="ARBA00023163"/>
    </source>
</evidence>
<accession>A0ABW1VC39</accession>
<dbReference type="PANTHER" id="PTHR43133:SF25">
    <property type="entry name" value="RNA POLYMERASE SIGMA FACTOR RFAY-RELATED"/>
    <property type="match status" value="1"/>
</dbReference>
<name>A0ABW1VC39_9MICO</name>
<dbReference type="InterPro" id="IPR007627">
    <property type="entry name" value="RNA_pol_sigma70_r2"/>
</dbReference>
<evidence type="ECO:0000313" key="6">
    <source>
        <dbReference type="Proteomes" id="UP001596306"/>
    </source>
</evidence>
<gene>
    <name evidence="5" type="ORF">ACFQB0_05880</name>
</gene>
<keyword evidence="2" id="KW-0731">Sigma factor</keyword>
<evidence type="ECO:0000259" key="4">
    <source>
        <dbReference type="Pfam" id="PF04542"/>
    </source>
</evidence>
<dbReference type="Proteomes" id="UP001596306">
    <property type="component" value="Unassembled WGS sequence"/>
</dbReference>
<protein>
    <submittedName>
        <fullName evidence="5">RNA polymerase sigma factor</fullName>
    </submittedName>
</protein>